<keyword evidence="2" id="KW-1185">Reference proteome</keyword>
<accession>A0ABN8ILB5</accession>
<protein>
    <submittedName>
        <fullName evidence="1">Uncharacterized protein</fullName>
    </submittedName>
</protein>
<organism evidence="1 2">
    <name type="scientific">Iphiclides podalirius</name>
    <name type="common">scarce swallowtail</name>
    <dbReference type="NCBI Taxonomy" id="110791"/>
    <lineage>
        <taxon>Eukaryota</taxon>
        <taxon>Metazoa</taxon>
        <taxon>Ecdysozoa</taxon>
        <taxon>Arthropoda</taxon>
        <taxon>Hexapoda</taxon>
        <taxon>Insecta</taxon>
        <taxon>Pterygota</taxon>
        <taxon>Neoptera</taxon>
        <taxon>Endopterygota</taxon>
        <taxon>Lepidoptera</taxon>
        <taxon>Glossata</taxon>
        <taxon>Ditrysia</taxon>
        <taxon>Papilionoidea</taxon>
        <taxon>Papilionidae</taxon>
        <taxon>Papilioninae</taxon>
        <taxon>Iphiclides</taxon>
    </lineage>
</organism>
<sequence>MSELLKLQKHWRPLKELRYEKRQGKWEEGKPERKQQYQADMKYGAMRARRNGVSTEMLIRAVWAASGPGRH</sequence>
<evidence type="ECO:0000313" key="2">
    <source>
        <dbReference type="Proteomes" id="UP000837857"/>
    </source>
</evidence>
<reference evidence="1" key="1">
    <citation type="submission" date="2022-03" db="EMBL/GenBank/DDBJ databases">
        <authorList>
            <person name="Martin H S."/>
        </authorList>
    </citation>
    <scope>NUCLEOTIDE SEQUENCE</scope>
</reference>
<dbReference type="EMBL" id="OW152836">
    <property type="protein sequence ID" value="CAH2057338.1"/>
    <property type="molecule type" value="Genomic_DNA"/>
</dbReference>
<evidence type="ECO:0000313" key="1">
    <source>
        <dbReference type="EMBL" id="CAH2057338.1"/>
    </source>
</evidence>
<name>A0ABN8ILB5_9NEOP</name>
<feature type="non-terminal residue" evidence="1">
    <location>
        <position position="1"/>
    </location>
</feature>
<gene>
    <name evidence="1" type="ORF">IPOD504_LOCUS10169</name>
</gene>
<dbReference type="Proteomes" id="UP000837857">
    <property type="component" value="Chromosome 24"/>
</dbReference>
<proteinExistence type="predicted"/>